<evidence type="ECO:0000256" key="1">
    <source>
        <dbReference type="SAM" id="MobiDB-lite"/>
    </source>
</evidence>
<accession>A0AAV2FB37</accession>
<proteinExistence type="predicted"/>
<evidence type="ECO:0000313" key="3">
    <source>
        <dbReference type="Proteomes" id="UP001497516"/>
    </source>
</evidence>
<gene>
    <name evidence="2" type="ORF">LTRI10_LOCUS35880</name>
</gene>
<name>A0AAV2FB37_9ROSI</name>
<dbReference type="AlphaFoldDB" id="A0AAV2FB37"/>
<keyword evidence="3" id="KW-1185">Reference proteome</keyword>
<feature type="region of interest" description="Disordered" evidence="1">
    <location>
        <begin position="1"/>
        <end position="42"/>
    </location>
</feature>
<reference evidence="2 3" key="1">
    <citation type="submission" date="2024-04" db="EMBL/GenBank/DDBJ databases">
        <authorList>
            <person name="Fracassetti M."/>
        </authorList>
    </citation>
    <scope>NUCLEOTIDE SEQUENCE [LARGE SCALE GENOMIC DNA]</scope>
</reference>
<evidence type="ECO:0000313" key="2">
    <source>
        <dbReference type="EMBL" id="CAL1395448.1"/>
    </source>
</evidence>
<feature type="region of interest" description="Disordered" evidence="1">
    <location>
        <begin position="63"/>
        <end position="101"/>
    </location>
</feature>
<feature type="compositionally biased region" description="Polar residues" evidence="1">
    <location>
        <begin position="25"/>
        <end position="38"/>
    </location>
</feature>
<dbReference type="Proteomes" id="UP001497516">
    <property type="component" value="Chromosome 6"/>
</dbReference>
<organism evidence="2 3">
    <name type="scientific">Linum trigynum</name>
    <dbReference type="NCBI Taxonomy" id="586398"/>
    <lineage>
        <taxon>Eukaryota</taxon>
        <taxon>Viridiplantae</taxon>
        <taxon>Streptophyta</taxon>
        <taxon>Embryophyta</taxon>
        <taxon>Tracheophyta</taxon>
        <taxon>Spermatophyta</taxon>
        <taxon>Magnoliopsida</taxon>
        <taxon>eudicotyledons</taxon>
        <taxon>Gunneridae</taxon>
        <taxon>Pentapetalae</taxon>
        <taxon>rosids</taxon>
        <taxon>fabids</taxon>
        <taxon>Malpighiales</taxon>
        <taxon>Linaceae</taxon>
        <taxon>Linum</taxon>
    </lineage>
</organism>
<dbReference type="EMBL" id="OZ034819">
    <property type="protein sequence ID" value="CAL1395448.1"/>
    <property type="molecule type" value="Genomic_DNA"/>
</dbReference>
<protein>
    <submittedName>
        <fullName evidence="2">Uncharacterized protein</fullName>
    </submittedName>
</protein>
<sequence length="101" mass="10461">MLSTATNESLAPAPSLFPFDRPPDTATSPTAFLSSDTGAGTPATEADMLIDSISTVVHPRRQENGAKAVIAQTQPDPDQGRMAASPTKPQAKFSYATALTG</sequence>